<feature type="repeat" description="WD" evidence="12">
    <location>
        <begin position="166"/>
        <end position="198"/>
    </location>
</feature>
<dbReference type="EMBL" id="KE747806">
    <property type="protein sequence ID" value="RMZ66247.1"/>
    <property type="molecule type" value="Genomic_DNA"/>
</dbReference>
<dbReference type="InterPro" id="IPR015943">
    <property type="entry name" value="WD40/YVTN_repeat-like_dom_sf"/>
</dbReference>
<keyword evidence="5 15" id="KW-0808">Transferase</keyword>
<feature type="region of interest" description="Disordered" evidence="13">
    <location>
        <begin position="435"/>
        <end position="585"/>
    </location>
</feature>
<dbReference type="GO" id="GO:0097361">
    <property type="term" value="C:cytosolic [4Fe-4S] assembly targeting complex"/>
    <property type="evidence" value="ECO:0007669"/>
    <property type="project" value="InterPro"/>
</dbReference>
<feature type="compositionally biased region" description="Polar residues" evidence="13">
    <location>
        <begin position="33"/>
        <end position="61"/>
    </location>
</feature>
<evidence type="ECO:0000256" key="10">
    <source>
        <dbReference type="ARBA" id="ARBA00023264"/>
    </source>
</evidence>
<keyword evidence="8" id="KW-0443">Lipid metabolism</keyword>
<dbReference type="PANTHER" id="PTHR10739">
    <property type="entry name" value="CYTIDYLYLTRANSFERASE"/>
    <property type="match status" value="1"/>
</dbReference>
<dbReference type="CDD" id="cd02174">
    <property type="entry name" value="CCT"/>
    <property type="match status" value="1"/>
</dbReference>
<organism evidence="15 16">
    <name type="scientific">Pyrenophora seminiperda CCB06</name>
    <dbReference type="NCBI Taxonomy" id="1302712"/>
    <lineage>
        <taxon>Eukaryota</taxon>
        <taxon>Fungi</taxon>
        <taxon>Dikarya</taxon>
        <taxon>Ascomycota</taxon>
        <taxon>Pezizomycotina</taxon>
        <taxon>Dothideomycetes</taxon>
        <taxon>Pleosporomycetidae</taxon>
        <taxon>Pleosporales</taxon>
        <taxon>Pleosporineae</taxon>
        <taxon>Pleosporaceae</taxon>
        <taxon>Pyrenophora</taxon>
    </lineage>
</organism>
<comment type="function">
    <text evidence="11">Essential component of the cytosolic iron-sulfur (Fe/S) protein assembly machinery. Required for the maturation of extramitochondrial Fe/S proteins.</text>
</comment>
<evidence type="ECO:0000256" key="5">
    <source>
        <dbReference type="ARBA" id="ARBA00022679"/>
    </source>
</evidence>
<comment type="similarity">
    <text evidence="11">Belongs to the WD repeat CIA1 family.</text>
</comment>
<keyword evidence="4 12" id="KW-0853">WD repeat</keyword>
<dbReference type="GO" id="GO:0004105">
    <property type="term" value="F:choline-phosphate cytidylyltransferase activity"/>
    <property type="evidence" value="ECO:0007669"/>
    <property type="project" value="InterPro"/>
</dbReference>
<dbReference type="Proteomes" id="UP000265663">
    <property type="component" value="Unassembled WGS sequence"/>
</dbReference>
<evidence type="ECO:0000256" key="3">
    <source>
        <dbReference type="ARBA" id="ARBA00022553"/>
    </source>
</evidence>
<dbReference type="GO" id="GO:0031210">
    <property type="term" value="F:phosphatidylcholine binding"/>
    <property type="evidence" value="ECO:0007669"/>
    <property type="project" value="TreeGrafter"/>
</dbReference>
<comment type="similarity">
    <text evidence="1">Belongs to the cytidylyltransferase family.</text>
</comment>
<protein>
    <recommendedName>
        <fullName evidence="11">Probable cytosolic iron-sulfur protein assembly protein 1</fullName>
    </recommendedName>
</protein>
<evidence type="ECO:0000256" key="9">
    <source>
        <dbReference type="ARBA" id="ARBA00023209"/>
    </source>
</evidence>
<proteinExistence type="inferred from homology"/>
<dbReference type="HAMAP" id="MF_03037">
    <property type="entry name" value="ciao1"/>
    <property type="match status" value="1"/>
</dbReference>
<evidence type="ECO:0000256" key="2">
    <source>
        <dbReference type="ARBA" id="ARBA00022516"/>
    </source>
</evidence>
<reference evidence="15 16" key="1">
    <citation type="journal article" date="2014" name="PLoS ONE">
        <title>De novo Genome Assembly of the Fungal Plant Pathogen Pyrenophora semeniperda.</title>
        <authorList>
            <person name="Soliai M.M."/>
            <person name="Meyer S.E."/>
            <person name="Udall J.A."/>
            <person name="Elzinga D.E."/>
            <person name="Hermansen R.A."/>
            <person name="Bodily P.M."/>
            <person name="Hart A.A."/>
            <person name="Coleman C.E."/>
        </authorList>
    </citation>
    <scope>NUCLEOTIDE SEQUENCE [LARGE SCALE GENOMIC DNA]</scope>
    <source>
        <strain evidence="15 16">CCB06</strain>
        <tissue evidence="15">Mycelium</tissue>
    </source>
</reference>
<keyword evidence="10" id="KW-1208">Phospholipid metabolism</keyword>
<dbReference type="PROSITE" id="PS50082">
    <property type="entry name" value="WD_REPEATS_2"/>
    <property type="match status" value="4"/>
</dbReference>
<dbReference type="GO" id="GO:0016226">
    <property type="term" value="P:iron-sulfur cluster assembly"/>
    <property type="evidence" value="ECO:0007669"/>
    <property type="project" value="UniProtKB-UniRule"/>
</dbReference>
<dbReference type="GO" id="GO:0005635">
    <property type="term" value="C:nuclear envelope"/>
    <property type="evidence" value="ECO:0007669"/>
    <property type="project" value="TreeGrafter"/>
</dbReference>
<feature type="compositionally biased region" description="Low complexity" evidence="13">
    <location>
        <begin position="814"/>
        <end position="830"/>
    </location>
</feature>
<feature type="compositionally biased region" description="Polar residues" evidence="13">
    <location>
        <begin position="462"/>
        <end position="472"/>
    </location>
</feature>
<dbReference type="OrthoDB" id="284782at2759"/>
<evidence type="ECO:0000256" key="13">
    <source>
        <dbReference type="SAM" id="MobiDB-lite"/>
    </source>
</evidence>
<evidence type="ECO:0000259" key="14">
    <source>
        <dbReference type="Pfam" id="PF01467"/>
    </source>
</evidence>
<feature type="domain" description="Cytidyltransferase-like" evidence="14">
    <location>
        <begin position="603"/>
        <end position="730"/>
    </location>
</feature>
<feature type="region of interest" description="Disordered" evidence="13">
    <location>
        <begin position="797"/>
        <end position="830"/>
    </location>
</feature>
<feature type="repeat" description="WD" evidence="12">
    <location>
        <begin position="92"/>
        <end position="126"/>
    </location>
</feature>
<dbReference type="InterPro" id="IPR041723">
    <property type="entry name" value="CCT"/>
</dbReference>
<dbReference type="SMART" id="SM00320">
    <property type="entry name" value="WD40"/>
    <property type="match status" value="7"/>
</dbReference>
<evidence type="ECO:0000256" key="7">
    <source>
        <dbReference type="ARBA" id="ARBA00022737"/>
    </source>
</evidence>
<feature type="region of interest" description="Disordered" evidence="13">
    <location>
        <begin position="886"/>
        <end position="956"/>
    </location>
</feature>
<feature type="compositionally biased region" description="Low complexity" evidence="13">
    <location>
        <begin position="907"/>
        <end position="921"/>
    </location>
</feature>
<dbReference type="InterPro" id="IPR004821">
    <property type="entry name" value="Cyt_trans-like"/>
</dbReference>
<feature type="compositionally biased region" description="Acidic residues" evidence="13">
    <location>
        <begin position="896"/>
        <end position="905"/>
    </location>
</feature>
<feature type="repeat" description="WD" evidence="12">
    <location>
        <begin position="211"/>
        <end position="243"/>
    </location>
</feature>
<dbReference type="Gene3D" id="2.130.10.10">
    <property type="entry name" value="YVTN repeat-like/Quinoprotein amine dehydrogenase"/>
    <property type="match status" value="1"/>
</dbReference>
<dbReference type="InterPro" id="IPR014729">
    <property type="entry name" value="Rossmann-like_a/b/a_fold"/>
</dbReference>
<dbReference type="Pfam" id="PF01467">
    <property type="entry name" value="CTP_transf_like"/>
    <property type="match status" value="1"/>
</dbReference>
<name>A0A3M7LVJ4_9PLEO</name>
<keyword evidence="3" id="KW-0597">Phosphoprotein</keyword>
<dbReference type="Pfam" id="PF00400">
    <property type="entry name" value="WD40"/>
    <property type="match status" value="5"/>
</dbReference>
<accession>A0A3M7LVJ4</accession>
<evidence type="ECO:0000256" key="6">
    <source>
        <dbReference type="ARBA" id="ARBA00022695"/>
    </source>
</evidence>
<dbReference type="FunFam" id="3.40.50.620:FF:000147">
    <property type="entry name" value="Cholinephosphate cytidylyltransferase"/>
    <property type="match status" value="1"/>
</dbReference>
<dbReference type="SUPFAM" id="SSF50978">
    <property type="entry name" value="WD40 repeat-like"/>
    <property type="match status" value="1"/>
</dbReference>
<evidence type="ECO:0000256" key="11">
    <source>
        <dbReference type="HAMAP-Rule" id="MF_03037"/>
    </source>
</evidence>
<dbReference type="InterPro" id="IPR001680">
    <property type="entry name" value="WD40_rpt"/>
</dbReference>
<keyword evidence="7" id="KW-0677">Repeat</keyword>
<evidence type="ECO:0000256" key="4">
    <source>
        <dbReference type="ARBA" id="ARBA00022574"/>
    </source>
</evidence>
<feature type="region of interest" description="Disordered" evidence="13">
    <location>
        <begin position="19"/>
        <end position="61"/>
    </location>
</feature>
<feature type="repeat" description="WD" evidence="12">
    <location>
        <begin position="441"/>
        <end position="469"/>
    </location>
</feature>
<keyword evidence="9" id="KW-0594">Phospholipid biosynthesis</keyword>
<dbReference type="PROSITE" id="PS50294">
    <property type="entry name" value="WD_REPEATS_REGION"/>
    <property type="match status" value="2"/>
</dbReference>
<keyword evidence="6 15" id="KW-0548">Nucleotidyltransferase</keyword>
<dbReference type="InterPro" id="IPR028608">
    <property type="entry name" value="CIAO1/Cia1"/>
</dbReference>
<dbReference type="AlphaFoldDB" id="A0A3M7LVJ4"/>
<dbReference type="NCBIfam" id="TIGR00125">
    <property type="entry name" value="cyt_tran_rel"/>
    <property type="match status" value="1"/>
</dbReference>
<dbReference type="SUPFAM" id="SSF52374">
    <property type="entry name" value="Nucleotidylyl transferase"/>
    <property type="match status" value="1"/>
</dbReference>
<dbReference type="InterPro" id="IPR036322">
    <property type="entry name" value="WD40_repeat_dom_sf"/>
</dbReference>
<gene>
    <name evidence="11" type="primary">CIA1</name>
    <name evidence="15" type="ORF">GMOD_00005333</name>
</gene>
<dbReference type="Gene3D" id="3.40.50.620">
    <property type="entry name" value="HUPs"/>
    <property type="match status" value="1"/>
</dbReference>
<dbReference type="InterPro" id="IPR045049">
    <property type="entry name" value="Pcy1-like"/>
</dbReference>
<dbReference type="CDD" id="cd00200">
    <property type="entry name" value="WD40"/>
    <property type="match status" value="1"/>
</dbReference>
<evidence type="ECO:0000313" key="16">
    <source>
        <dbReference type="Proteomes" id="UP000265663"/>
    </source>
</evidence>
<evidence type="ECO:0000256" key="1">
    <source>
        <dbReference type="ARBA" id="ARBA00010101"/>
    </source>
</evidence>
<keyword evidence="16" id="KW-1185">Reference proteome</keyword>
<sequence length="956" mass="105407">MAVYELADTHGHSQVLESYDPTHLGRAPPAMSLPTTAPTHTLSPLATLTPPSNSRTWQSAPHPSLPIVATACSDRSVRVYSLTSFTLVHSITGGHKRSVRTVSWKPGTKGQSVLATGSFDSSAGIWRREEHGSGALENDFTNQRISGTDDGDDDDEADDYQFSCILDGHESEIKCLSWSPSGQYLATCSRDKSVWVWEELEDDNFETVAVLQEHDGDVKCVNWHPEEDVLVSASYDDTVRLYKEDADDWVQVSLIDGHSQTVWWAEFEGSGMGKKDWRGQREGLSQEQVQYVDDLDRSGPRLATCSDDRTVRIWRRKARERDDNTSSNTGIPSIIRSAAMDEDWYQEAILPQVHKRAIYSLSWSRITGLIVSAGSDGKIIVYKERWRENVSNGDGSMEAMDTRQAQAPTEWVVVAELFSAHDVFEINHVTWARRADEGKRSDEEEVVVSTGDDGEVRVWTLDQGTKSANTNPTPMPPKRKRSTTLSSVKKDAMDAVQPSSCDASDEGVEDTVLQKVASKKERQADANGTTKRVRVADAHSHESDDEERASKKSRRTSSIAGDEHGEGGEAGSMRMEPPPKAGLVDPVGYKTNPPPQGRPVRIYADGVFDLFHIGHMRALQQAKTAFPHVHLVVGVTGNKETHKRKGLTVLSARERAESVRHCKWVDEVIEDCPWIVTAEFLLKHNIDYVAHDDLPYGADEGDDIYGPIKERGMFLVTQRTEGLSTTGIITKIVRDYDQYIDRQLKRGTSRKELNVSWLKKNELDVRRTMAELRDSIKANWTTTGQELSKDFRQFWQSSRPASPARTPTREHSQAEAMDASSSGAAAAAAAARSPSALSRLSHLDIPRAQAGSSSSGNTRESSEFAAGYNLGLIGGVRSWMARSRRNLNDSRPQSPIDDDTSDEQENTAAGTATASTEARSSQEVPRGRTGKKGQQQRNEAEAEGAAAAAAAMDTAA</sequence>
<keyword evidence="2" id="KW-0444">Lipid biosynthesis</keyword>
<evidence type="ECO:0000313" key="15">
    <source>
        <dbReference type="EMBL" id="RMZ66247.1"/>
    </source>
</evidence>
<evidence type="ECO:0000256" key="12">
    <source>
        <dbReference type="PROSITE-ProRule" id="PRU00221"/>
    </source>
</evidence>
<feature type="compositionally biased region" description="Low complexity" evidence="13">
    <location>
        <begin position="943"/>
        <end position="956"/>
    </location>
</feature>
<dbReference type="PANTHER" id="PTHR10739:SF13">
    <property type="entry name" value="CHOLINE-PHOSPHATE CYTIDYLYLTRANSFERASE"/>
    <property type="match status" value="1"/>
</dbReference>
<evidence type="ECO:0000256" key="8">
    <source>
        <dbReference type="ARBA" id="ARBA00023098"/>
    </source>
</evidence>